<dbReference type="RefSeq" id="WP_037602698.1">
    <property type="nucleotide sequence ID" value="NZ_JADMQU010000026.1"/>
</dbReference>
<proteinExistence type="predicted"/>
<dbReference type="Pfam" id="PF20207">
    <property type="entry name" value="DUF6568"/>
    <property type="match status" value="1"/>
</dbReference>
<gene>
    <name evidence="1" type="ORF">DL07_04975</name>
</gene>
<dbReference type="Proteomes" id="UP000027855">
    <property type="component" value="Unassembled WGS sequence"/>
</dbReference>
<comment type="caution">
    <text evidence="1">The sequence shown here is derived from an EMBL/GenBank/DDBJ whole genome shotgun (WGS) entry which is preliminary data.</text>
</comment>
<dbReference type="AlphaFoldDB" id="A0A074IUU0"/>
<dbReference type="SUPFAM" id="SSF52833">
    <property type="entry name" value="Thioredoxin-like"/>
    <property type="match status" value="1"/>
</dbReference>
<accession>A0A074IUU0</accession>
<evidence type="ECO:0000313" key="2">
    <source>
        <dbReference type="Proteomes" id="UP000027855"/>
    </source>
</evidence>
<dbReference type="CDD" id="cd02947">
    <property type="entry name" value="TRX_family"/>
    <property type="match status" value="1"/>
</dbReference>
<sequence length="111" mass="12266">MSNFASAFTPISVSSAKENIDTAEKFILFIGRPSCPYCQLFEPKLSNVARNSNLTIFYINSENSEELEDIQALRKRYGIATVPALFVSENGTAKVVCDSSLSEDDILDFIS</sequence>
<name>A0A074IUU0_STRSL</name>
<protein>
    <submittedName>
        <fullName evidence="1">Bacterocin transport accessory protein</fullName>
    </submittedName>
</protein>
<dbReference type="InterPro" id="IPR046698">
    <property type="entry name" value="PedC-like"/>
</dbReference>
<dbReference type="PROSITE" id="PS51354">
    <property type="entry name" value="GLUTAREDOXIN_2"/>
    <property type="match status" value="1"/>
</dbReference>
<dbReference type="InterPro" id="IPR036249">
    <property type="entry name" value="Thioredoxin-like_sf"/>
</dbReference>
<organism evidence="1 2">
    <name type="scientific">Streptococcus salivarius</name>
    <dbReference type="NCBI Taxonomy" id="1304"/>
    <lineage>
        <taxon>Bacteria</taxon>
        <taxon>Bacillati</taxon>
        <taxon>Bacillota</taxon>
        <taxon>Bacilli</taxon>
        <taxon>Lactobacillales</taxon>
        <taxon>Streptococcaceae</taxon>
        <taxon>Streptococcus</taxon>
    </lineage>
</organism>
<evidence type="ECO:0000313" key="1">
    <source>
        <dbReference type="EMBL" id="KEO44062.1"/>
    </source>
</evidence>
<dbReference type="EMBL" id="JJMT01000023">
    <property type="protein sequence ID" value="KEO44062.1"/>
    <property type="molecule type" value="Genomic_DNA"/>
</dbReference>
<dbReference type="Gene3D" id="3.40.30.10">
    <property type="entry name" value="Glutaredoxin"/>
    <property type="match status" value="1"/>
</dbReference>
<reference evidence="1 2" key="1">
    <citation type="submission" date="2014-04" db="EMBL/GenBank/DDBJ databases">
        <title>Variable characteristics of bacteriocin-producing Streptococcus salivarius strains isolated from Malaysian subjects.</title>
        <authorList>
            <person name="Philip K."/>
            <person name="Barbour A."/>
        </authorList>
    </citation>
    <scope>NUCLEOTIDE SEQUENCE [LARGE SCALE GENOMIC DNA]</scope>
    <source>
        <strain evidence="1 2">NU10</strain>
    </source>
</reference>